<sequence>MESRQSCQRTVQWKLGNAINSVLLMPGRVFHGEHLPPKYQEFWGQPSRPPSSLRPLRPLRSLLPLLPLIALRRLGD</sequence>
<dbReference type="AlphaFoldDB" id="A0AAD5MTA9"/>
<organism evidence="1 2">
    <name type="scientific">Parelaphostrongylus tenuis</name>
    <name type="common">Meningeal worm</name>
    <dbReference type="NCBI Taxonomy" id="148309"/>
    <lineage>
        <taxon>Eukaryota</taxon>
        <taxon>Metazoa</taxon>
        <taxon>Ecdysozoa</taxon>
        <taxon>Nematoda</taxon>
        <taxon>Chromadorea</taxon>
        <taxon>Rhabditida</taxon>
        <taxon>Rhabditina</taxon>
        <taxon>Rhabditomorpha</taxon>
        <taxon>Strongyloidea</taxon>
        <taxon>Metastrongylidae</taxon>
        <taxon>Parelaphostrongylus</taxon>
    </lineage>
</organism>
<dbReference type="EMBL" id="JAHQIW010002368">
    <property type="protein sequence ID" value="KAJ1355146.1"/>
    <property type="molecule type" value="Genomic_DNA"/>
</dbReference>
<name>A0AAD5MTA9_PARTN</name>
<gene>
    <name evidence="1" type="ORF">KIN20_012441</name>
</gene>
<keyword evidence="2" id="KW-1185">Reference proteome</keyword>
<dbReference type="Proteomes" id="UP001196413">
    <property type="component" value="Unassembled WGS sequence"/>
</dbReference>
<evidence type="ECO:0000313" key="1">
    <source>
        <dbReference type="EMBL" id="KAJ1355146.1"/>
    </source>
</evidence>
<protein>
    <submittedName>
        <fullName evidence="1">Uncharacterized protein</fullName>
    </submittedName>
</protein>
<comment type="caution">
    <text evidence="1">The sequence shown here is derived from an EMBL/GenBank/DDBJ whole genome shotgun (WGS) entry which is preliminary data.</text>
</comment>
<proteinExistence type="predicted"/>
<reference evidence="1" key="1">
    <citation type="submission" date="2021-06" db="EMBL/GenBank/DDBJ databases">
        <title>Parelaphostrongylus tenuis whole genome reference sequence.</title>
        <authorList>
            <person name="Garwood T.J."/>
            <person name="Larsen P.A."/>
            <person name="Fountain-Jones N.M."/>
            <person name="Garbe J.R."/>
            <person name="Macchietto M.G."/>
            <person name="Kania S.A."/>
            <person name="Gerhold R.W."/>
            <person name="Richards J.E."/>
            <person name="Wolf T.M."/>
        </authorList>
    </citation>
    <scope>NUCLEOTIDE SEQUENCE</scope>
    <source>
        <strain evidence="1">MNPRO001-30</strain>
        <tissue evidence="1">Meninges</tissue>
    </source>
</reference>
<accession>A0AAD5MTA9</accession>
<evidence type="ECO:0000313" key="2">
    <source>
        <dbReference type="Proteomes" id="UP001196413"/>
    </source>
</evidence>